<dbReference type="PANTHER" id="PTHR11042:SF190">
    <property type="entry name" value="MITOSIS INHIBITOR PROTEIN KINASE MIK1"/>
    <property type="match status" value="1"/>
</dbReference>
<evidence type="ECO:0000256" key="1">
    <source>
        <dbReference type="ARBA" id="ARBA00022679"/>
    </source>
</evidence>
<keyword evidence="8" id="KW-1185">Reference proteome</keyword>
<keyword evidence="4" id="KW-0067">ATP-binding</keyword>
<dbReference type="InterPro" id="IPR001245">
    <property type="entry name" value="Ser-Thr/Tyr_kinase_cat_dom"/>
</dbReference>
<evidence type="ECO:0000259" key="6">
    <source>
        <dbReference type="PROSITE" id="PS50011"/>
    </source>
</evidence>
<dbReference type="InterPro" id="IPR011009">
    <property type="entry name" value="Kinase-like_dom_sf"/>
</dbReference>
<dbReference type="SUPFAM" id="SSF56112">
    <property type="entry name" value="Protein kinase-like (PK-like)"/>
    <property type="match status" value="1"/>
</dbReference>
<keyword evidence="1" id="KW-0808">Transferase</keyword>
<dbReference type="PROSITE" id="PS50011">
    <property type="entry name" value="PROTEIN_KINASE_DOM"/>
    <property type="match status" value="1"/>
</dbReference>
<keyword evidence="3" id="KW-0418">Kinase</keyword>
<comment type="caution">
    <text evidence="7">The sequence shown here is derived from an EMBL/GenBank/DDBJ whole genome shotgun (WGS) entry which is preliminary data.</text>
</comment>
<proteinExistence type="predicted"/>
<gene>
    <name evidence="7" type="ORF">TcWFU_009818</name>
</gene>
<feature type="region of interest" description="Disordered" evidence="5">
    <location>
        <begin position="1"/>
        <end position="24"/>
    </location>
</feature>
<dbReference type="Pfam" id="PF07714">
    <property type="entry name" value="PK_Tyr_Ser-Thr"/>
    <property type="match status" value="1"/>
</dbReference>
<dbReference type="InterPro" id="IPR050339">
    <property type="entry name" value="CC_SR_Kinase"/>
</dbReference>
<organism evidence="7 8">
    <name type="scientific">Taenia crassiceps</name>
    <dbReference type="NCBI Taxonomy" id="6207"/>
    <lineage>
        <taxon>Eukaryota</taxon>
        <taxon>Metazoa</taxon>
        <taxon>Spiralia</taxon>
        <taxon>Lophotrochozoa</taxon>
        <taxon>Platyhelminthes</taxon>
        <taxon>Cestoda</taxon>
        <taxon>Eucestoda</taxon>
        <taxon>Cyclophyllidea</taxon>
        <taxon>Taeniidae</taxon>
        <taxon>Taenia</taxon>
    </lineage>
</organism>
<feature type="domain" description="Protein kinase" evidence="6">
    <location>
        <begin position="208"/>
        <end position="514"/>
    </location>
</feature>
<evidence type="ECO:0000313" key="7">
    <source>
        <dbReference type="EMBL" id="KAL5110977.1"/>
    </source>
</evidence>
<protein>
    <submittedName>
        <fullName evidence="7">Wee1-like protein kinase 1-B</fullName>
    </submittedName>
</protein>
<feature type="compositionally biased region" description="Polar residues" evidence="5">
    <location>
        <begin position="1"/>
        <end position="21"/>
    </location>
</feature>
<keyword evidence="2" id="KW-0547">Nucleotide-binding</keyword>
<name>A0ABR4QN25_9CEST</name>
<dbReference type="SMART" id="SM00220">
    <property type="entry name" value="S_TKc"/>
    <property type="match status" value="1"/>
</dbReference>
<evidence type="ECO:0000313" key="8">
    <source>
        <dbReference type="Proteomes" id="UP001651158"/>
    </source>
</evidence>
<dbReference type="PANTHER" id="PTHR11042">
    <property type="entry name" value="EUKARYOTIC TRANSLATION INITIATION FACTOR 2-ALPHA KINASE EIF2-ALPHA KINASE -RELATED"/>
    <property type="match status" value="1"/>
</dbReference>
<accession>A0ABR4QN25</accession>
<dbReference type="InterPro" id="IPR000719">
    <property type="entry name" value="Prot_kinase_dom"/>
</dbReference>
<reference evidence="7 8" key="1">
    <citation type="journal article" date="2022" name="Front. Cell. Infect. Microbiol.">
        <title>The Genomes of Two Strains of Taenia crassiceps the Animal Model for the Study of Human Cysticercosis.</title>
        <authorList>
            <person name="Bobes R.J."/>
            <person name="Estrada K."/>
            <person name="Rios-Valencia D.G."/>
            <person name="Calderon-Gallegos A."/>
            <person name="de la Torre P."/>
            <person name="Carrero J.C."/>
            <person name="Sanchez-Flores A."/>
            <person name="Laclette J.P."/>
        </authorList>
    </citation>
    <scope>NUCLEOTIDE SEQUENCE [LARGE SCALE GENOMIC DNA]</scope>
    <source>
        <strain evidence="7">WFUcys</strain>
    </source>
</reference>
<evidence type="ECO:0000256" key="5">
    <source>
        <dbReference type="SAM" id="MobiDB-lite"/>
    </source>
</evidence>
<dbReference type="Gene3D" id="1.10.510.10">
    <property type="entry name" value="Transferase(Phosphotransferase) domain 1"/>
    <property type="match status" value="2"/>
</dbReference>
<evidence type="ECO:0000256" key="4">
    <source>
        <dbReference type="ARBA" id="ARBA00022840"/>
    </source>
</evidence>
<dbReference type="Proteomes" id="UP001651158">
    <property type="component" value="Unassembled WGS sequence"/>
</dbReference>
<dbReference type="EMBL" id="JAKROA010000002">
    <property type="protein sequence ID" value="KAL5110977.1"/>
    <property type="molecule type" value="Genomic_DNA"/>
</dbReference>
<sequence length="514" mass="57188">MESGRVSPSSPVDDFSIQSGKFSDGVVFDDSPVRRTSFSPRRNGAFWKRRRRSYVDTSDCDEIRRVKALEKRLFRVDSAARSYTYFRLSFAEDMARSSVMLISRKHLSKHLSANLSALFDPIEPDVSACEKKQREDMLEDLKQRSHSCVFERVASEVERLVMCEEATPLSTRMKSLNRYASAHCDEKVAGLELVDHPLFNGSSLVKLYTSIHELCRTDNNIIYKARHRLTGVVYCIKRSVHPSSLMDRCKDSLVNALNESQALSVLRHTNIVQFHNSWIEAGSLISQFEYCLGGSLLDCLHEVALLPTATAAALAADEDGGGSCEYPMRDLNLRQPSSGVFSDASLVKLLSDIASALKYIHTEWRMVHNNVGLRSILVQLRPQAAYKALRSEESVERARRRCHELLSGDCSELDFKLSNFGRASRVCGMDDARGVDVYALAVTLCTVAGGSEISLAGKAFNKVDYSKVSPSLKPILQLMLKPLAADRATAADVVEYLVAFREASGGRTEGMDVC</sequence>
<evidence type="ECO:0000256" key="3">
    <source>
        <dbReference type="ARBA" id="ARBA00022777"/>
    </source>
</evidence>
<evidence type="ECO:0000256" key="2">
    <source>
        <dbReference type="ARBA" id="ARBA00022741"/>
    </source>
</evidence>